<dbReference type="InParanoid" id="D0MTS8"/>
<dbReference type="eggNOG" id="ENOG502RH2B">
    <property type="taxonomic scope" value="Eukaryota"/>
</dbReference>
<proteinExistence type="predicted"/>
<accession>D0MTS8</accession>
<dbReference type="GeneID" id="9469073"/>
<dbReference type="KEGG" id="pif:PITG_01669"/>
<evidence type="ECO:0000256" key="1">
    <source>
        <dbReference type="SAM" id="MobiDB-lite"/>
    </source>
</evidence>
<protein>
    <submittedName>
        <fullName evidence="2">Uncharacterized protein</fullName>
    </submittedName>
</protein>
<dbReference type="EMBL" id="DS028119">
    <property type="protein sequence ID" value="EEY61375.1"/>
    <property type="molecule type" value="Genomic_DNA"/>
</dbReference>
<dbReference type="AlphaFoldDB" id="D0MTS8"/>
<keyword evidence="3" id="KW-1185">Reference proteome</keyword>
<feature type="region of interest" description="Disordered" evidence="1">
    <location>
        <begin position="22"/>
        <end position="52"/>
    </location>
</feature>
<name>D0MTS8_PHYIT</name>
<organism evidence="2 3">
    <name type="scientific">Phytophthora infestans (strain T30-4)</name>
    <name type="common">Potato late blight agent</name>
    <dbReference type="NCBI Taxonomy" id="403677"/>
    <lineage>
        <taxon>Eukaryota</taxon>
        <taxon>Sar</taxon>
        <taxon>Stramenopiles</taxon>
        <taxon>Oomycota</taxon>
        <taxon>Peronosporomycetes</taxon>
        <taxon>Peronosporales</taxon>
        <taxon>Peronosporaceae</taxon>
        <taxon>Phytophthora</taxon>
    </lineage>
</organism>
<dbReference type="HOGENOM" id="CLU_1206841_0_0_1"/>
<evidence type="ECO:0000313" key="2">
    <source>
        <dbReference type="EMBL" id="EEY61375.1"/>
    </source>
</evidence>
<dbReference type="OrthoDB" id="146893at2759"/>
<dbReference type="Proteomes" id="UP000006643">
    <property type="component" value="Unassembled WGS sequence"/>
</dbReference>
<dbReference type="RefSeq" id="XP_002908292.1">
    <property type="nucleotide sequence ID" value="XM_002908246.1"/>
</dbReference>
<gene>
    <name evidence="2" type="ORF">PITG_01669</name>
</gene>
<dbReference type="VEuPathDB" id="FungiDB:PITG_01669"/>
<feature type="compositionally biased region" description="Basic and acidic residues" evidence="1">
    <location>
        <begin position="22"/>
        <end position="47"/>
    </location>
</feature>
<reference evidence="3" key="1">
    <citation type="journal article" date="2009" name="Nature">
        <title>Genome sequence and analysis of the Irish potato famine pathogen Phytophthora infestans.</title>
        <authorList>
            <consortium name="The Broad Institute Genome Sequencing Platform"/>
            <person name="Haas B.J."/>
            <person name="Kamoun S."/>
            <person name="Zody M.C."/>
            <person name="Jiang R.H."/>
            <person name="Handsaker R.E."/>
            <person name="Cano L.M."/>
            <person name="Grabherr M."/>
            <person name="Kodira C.D."/>
            <person name="Raffaele S."/>
            <person name="Torto-Alalibo T."/>
            <person name="Bozkurt T.O."/>
            <person name="Ah-Fong A.M."/>
            <person name="Alvarado L."/>
            <person name="Anderson V.L."/>
            <person name="Armstrong M.R."/>
            <person name="Avrova A."/>
            <person name="Baxter L."/>
            <person name="Beynon J."/>
            <person name="Boevink P.C."/>
            <person name="Bollmann S.R."/>
            <person name="Bos J.I."/>
            <person name="Bulone V."/>
            <person name="Cai G."/>
            <person name="Cakir C."/>
            <person name="Carrington J.C."/>
            <person name="Chawner M."/>
            <person name="Conti L."/>
            <person name="Costanzo S."/>
            <person name="Ewan R."/>
            <person name="Fahlgren N."/>
            <person name="Fischbach M.A."/>
            <person name="Fugelstad J."/>
            <person name="Gilroy E.M."/>
            <person name="Gnerre S."/>
            <person name="Green P.J."/>
            <person name="Grenville-Briggs L.J."/>
            <person name="Griffith J."/>
            <person name="Grunwald N.J."/>
            <person name="Horn K."/>
            <person name="Horner N.R."/>
            <person name="Hu C.H."/>
            <person name="Huitema E."/>
            <person name="Jeong D.H."/>
            <person name="Jones A.M."/>
            <person name="Jones J.D."/>
            <person name="Jones R.W."/>
            <person name="Karlsson E.K."/>
            <person name="Kunjeti S.G."/>
            <person name="Lamour K."/>
            <person name="Liu Z."/>
            <person name="Ma L."/>
            <person name="Maclean D."/>
            <person name="Chibucos M.C."/>
            <person name="McDonald H."/>
            <person name="McWalters J."/>
            <person name="Meijer H.J."/>
            <person name="Morgan W."/>
            <person name="Morris P.F."/>
            <person name="Munro C.A."/>
            <person name="O'Neill K."/>
            <person name="Ospina-Giraldo M."/>
            <person name="Pinzon A."/>
            <person name="Pritchard L."/>
            <person name="Ramsahoye B."/>
            <person name="Ren Q."/>
            <person name="Restrepo S."/>
            <person name="Roy S."/>
            <person name="Sadanandom A."/>
            <person name="Savidor A."/>
            <person name="Schornack S."/>
            <person name="Schwartz D.C."/>
            <person name="Schumann U.D."/>
            <person name="Schwessinger B."/>
            <person name="Seyer L."/>
            <person name="Sharpe T."/>
            <person name="Silvar C."/>
            <person name="Song J."/>
            <person name="Studholme D.J."/>
            <person name="Sykes S."/>
            <person name="Thines M."/>
            <person name="van de Vondervoort P.J."/>
            <person name="Phuntumart V."/>
            <person name="Wawra S."/>
            <person name="Weide R."/>
            <person name="Win J."/>
            <person name="Young C."/>
            <person name="Zhou S."/>
            <person name="Fry W."/>
            <person name="Meyers B.C."/>
            <person name="van West P."/>
            <person name="Ristaino J."/>
            <person name="Govers F."/>
            <person name="Birch P.R."/>
            <person name="Whisson S.C."/>
            <person name="Judelson H.S."/>
            <person name="Nusbaum C."/>
        </authorList>
    </citation>
    <scope>NUCLEOTIDE SEQUENCE [LARGE SCALE GENOMIC DNA]</scope>
    <source>
        <strain evidence="3">T30-4</strain>
    </source>
</reference>
<evidence type="ECO:0000313" key="3">
    <source>
        <dbReference type="Proteomes" id="UP000006643"/>
    </source>
</evidence>
<sequence length="203" mass="23909">MKIRGRRGTMLRRNERLYEQRQHLASEQRQQERSEDELKQQRERTQPEPRTMGLVELQRRRRRNRVGQYPLEYELRPTGERSWWRNDDERLWTTKDGRPKTRLRRTVHNDDDGQYELVNDRKNNARTGAGADVVGARLAAWTCGDGRIRWPIAAKETKDSRVEPGEQSLACVVEAADNRSHEDSQIHTDLKGSHFRIGGARRN</sequence>